<dbReference type="Pfam" id="PF08423">
    <property type="entry name" value="Rad51"/>
    <property type="match status" value="1"/>
</dbReference>
<dbReference type="GO" id="GO:0000722">
    <property type="term" value="P:telomere maintenance via recombination"/>
    <property type="evidence" value="ECO:0007669"/>
    <property type="project" value="TreeGrafter"/>
</dbReference>
<dbReference type="Gene3D" id="3.40.50.300">
    <property type="entry name" value="P-loop containing nucleotide triphosphate hydrolases"/>
    <property type="match status" value="1"/>
</dbReference>
<dbReference type="GO" id="GO:0090656">
    <property type="term" value="P:t-circle formation"/>
    <property type="evidence" value="ECO:0007669"/>
    <property type="project" value="TreeGrafter"/>
</dbReference>
<dbReference type="GO" id="GO:0140664">
    <property type="term" value="F:ATP-dependent DNA damage sensor activity"/>
    <property type="evidence" value="ECO:0007669"/>
    <property type="project" value="InterPro"/>
</dbReference>
<dbReference type="Proteomes" id="UP000008312">
    <property type="component" value="Unassembled WGS sequence"/>
</dbReference>
<dbReference type="OrthoDB" id="5957327at2759"/>
<dbReference type="GO" id="GO:0005657">
    <property type="term" value="C:replication fork"/>
    <property type="evidence" value="ECO:0007669"/>
    <property type="project" value="TreeGrafter"/>
</dbReference>
<evidence type="ECO:0000313" key="3">
    <source>
        <dbReference type="Proteomes" id="UP000008312"/>
    </source>
</evidence>
<dbReference type="InterPro" id="IPR027417">
    <property type="entry name" value="P-loop_NTPase"/>
</dbReference>
<dbReference type="SUPFAM" id="SSF52540">
    <property type="entry name" value="P-loop containing nucleoside triphosphate hydrolases"/>
    <property type="match status" value="1"/>
</dbReference>
<dbReference type="InParanoid" id="D8M5Y2"/>
<dbReference type="PROSITE" id="PS50162">
    <property type="entry name" value="RECA_2"/>
    <property type="match status" value="1"/>
</dbReference>
<evidence type="ECO:0000313" key="2">
    <source>
        <dbReference type="EMBL" id="CBK23581.2"/>
    </source>
</evidence>
<feature type="domain" description="RecA family profile 1" evidence="1">
    <location>
        <begin position="192"/>
        <end position="341"/>
    </location>
</feature>
<evidence type="ECO:0000259" key="1">
    <source>
        <dbReference type="PROSITE" id="PS50162"/>
    </source>
</evidence>
<dbReference type="GO" id="GO:0045003">
    <property type="term" value="P:double-strand break repair via synthesis-dependent strand annealing"/>
    <property type="evidence" value="ECO:0007669"/>
    <property type="project" value="TreeGrafter"/>
</dbReference>
<dbReference type="RefSeq" id="XP_012897629.1">
    <property type="nucleotide sequence ID" value="XM_013042175.1"/>
</dbReference>
<gene>
    <name evidence="2" type="ORF">GSBLH_T00007134001</name>
</gene>
<dbReference type="AlphaFoldDB" id="D8M5Y2"/>
<dbReference type="GO" id="GO:0033065">
    <property type="term" value="C:Rad51C-XRCC3 complex"/>
    <property type="evidence" value="ECO:0007669"/>
    <property type="project" value="TreeGrafter"/>
</dbReference>
<dbReference type="InterPro" id="IPR013632">
    <property type="entry name" value="Rad51_C"/>
</dbReference>
<sequence length="341" mass="38309">MVDIREFSDAIDALPPSEFRKALKAFVVKGKGPVPTRFPHEGKRSLRDFVDLAAKEKEVGIEQAVSAVLNQEIESPFVNVRWSEIAALNETQRQFALFVLQMEAAMHSFVEVQIERRIDEELDLGPLEEKTLDVMEDVISILYSLSASPRRREEIRRLQEQCYCTIWHVCFKEMSAILEQCQTAEELLQQQQTAFLTTGCRSIDKCLKGGIPLHSITEITGESSSGKSQLAIQLAVNCILSEKDRGVNGKALYIDTESSFSTQRLADISNAFCSRHPEFSIDQISENIFIENKVRSYEDLVSLLDSLEDRLKNPSNSAIRVVIIDSITSLFRGSGTTVLEG</sequence>
<organism evidence="2">
    <name type="scientific">Blastocystis hominis</name>
    <dbReference type="NCBI Taxonomy" id="12968"/>
    <lineage>
        <taxon>Eukaryota</taxon>
        <taxon>Sar</taxon>
        <taxon>Stramenopiles</taxon>
        <taxon>Bigyra</taxon>
        <taxon>Opalozoa</taxon>
        <taxon>Opalinata</taxon>
        <taxon>Blastocystidae</taxon>
        <taxon>Blastocystis</taxon>
    </lineage>
</organism>
<dbReference type="PANTHER" id="PTHR46487">
    <property type="entry name" value="DNA REPAIR PROTEIN XRCC3"/>
    <property type="match status" value="1"/>
</dbReference>
<proteinExistence type="predicted"/>
<dbReference type="GeneID" id="24923258"/>
<name>D8M5Y2_BLAHO</name>
<protein>
    <recommendedName>
        <fullName evidence="1">RecA family profile 1 domain-containing protein</fullName>
    </recommendedName>
</protein>
<dbReference type="EMBL" id="FN668661">
    <property type="protein sequence ID" value="CBK23581.2"/>
    <property type="molecule type" value="Genomic_DNA"/>
</dbReference>
<keyword evidence="3" id="KW-1185">Reference proteome</keyword>
<dbReference type="GO" id="GO:0005524">
    <property type="term" value="F:ATP binding"/>
    <property type="evidence" value="ECO:0007669"/>
    <property type="project" value="InterPro"/>
</dbReference>
<dbReference type="GO" id="GO:0071140">
    <property type="term" value="P:resolution of mitotic recombination intermediates"/>
    <property type="evidence" value="ECO:0007669"/>
    <property type="project" value="TreeGrafter"/>
</dbReference>
<reference evidence="2" key="1">
    <citation type="submission" date="2010-02" db="EMBL/GenBank/DDBJ databases">
        <title>Sequencing and annotation of the Blastocystis hominis genome.</title>
        <authorList>
            <person name="Wincker P."/>
        </authorList>
    </citation>
    <scope>NUCLEOTIDE SEQUENCE</scope>
    <source>
        <strain evidence="2">Singapore isolate B</strain>
    </source>
</reference>
<dbReference type="InterPro" id="IPR020588">
    <property type="entry name" value="RecA_ATP-bd"/>
</dbReference>
<dbReference type="GO" id="GO:0000400">
    <property type="term" value="F:four-way junction DNA binding"/>
    <property type="evidence" value="ECO:0007669"/>
    <property type="project" value="TreeGrafter"/>
</dbReference>
<dbReference type="PANTHER" id="PTHR46487:SF1">
    <property type="entry name" value="DNA REPAIR PROTEIN XRCC3"/>
    <property type="match status" value="1"/>
</dbReference>
<accession>D8M5Y2</accession>